<dbReference type="InterPro" id="IPR036890">
    <property type="entry name" value="HATPase_C_sf"/>
</dbReference>
<dbReference type="Proteomes" id="UP000000488">
    <property type="component" value="Chromosome"/>
</dbReference>
<evidence type="ECO:0000259" key="2">
    <source>
        <dbReference type="Pfam" id="PF13020"/>
    </source>
</evidence>
<dbReference type="InterPro" id="IPR052972">
    <property type="entry name" value="Sacsin_chaperone_reg"/>
</dbReference>
<feature type="region of interest" description="Disordered" evidence="1">
    <location>
        <begin position="1494"/>
        <end position="1670"/>
    </location>
</feature>
<dbReference type="KEGG" id="mfu:LILAB_08685"/>
<dbReference type="PANTHER" id="PTHR15600:SF42">
    <property type="entry name" value="SACSIN"/>
    <property type="match status" value="1"/>
</dbReference>
<dbReference type="PANTHER" id="PTHR15600">
    <property type="entry name" value="SACSIN"/>
    <property type="match status" value="1"/>
</dbReference>
<dbReference type="STRING" id="483219.LILAB_08685"/>
<feature type="compositionally biased region" description="Pro residues" evidence="1">
    <location>
        <begin position="1621"/>
        <end position="1639"/>
    </location>
</feature>
<dbReference type="GO" id="GO:0030544">
    <property type="term" value="F:Hsp70 protein binding"/>
    <property type="evidence" value="ECO:0007669"/>
    <property type="project" value="TreeGrafter"/>
</dbReference>
<dbReference type="HOGENOM" id="CLU_236325_0_0_7"/>
<organism evidence="4 5">
    <name type="scientific">Myxococcus fulvus (strain ATCC BAA-855 / HW-1)</name>
    <dbReference type="NCBI Taxonomy" id="483219"/>
    <lineage>
        <taxon>Bacteria</taxon>
        <taxon>Pseudomonadati</taxon>
        <taxon>Myxococcota</taxon>
        <taxon>Myxococcia</taxon>
        <taxon>Myxococcales</taxon>
        <taxon>Cystobacterineae</taxon>
        <taxon>Myxococcaceae</taxon>
        <taxon>Myxococcus</taxon>
    </lineage>
</organism>
<evidence type="ECO:0000259" key="3">
    <source>
        <dbReference type="Pfam" id="PF25794"/>
    </source>
</evidence>
<dbReference type="Pfam" id="PF25794">
    <property type="entry name" value="SACS"/>
    <property type="match status" value="1"/>
</dbReference>
<evidence type="ECO:0000313" key="5">
    <source>
        <dbReference type="Proteomes" id="UP000000488"/>
    </source>
</evidence>
<dbReference type="EMBL" id="CP002830">
    <property type="protein sequence ID" value="AEI63648.1"/>
    <property type="molecule type" value="Genomic_DNA"/>
</dbReference>
<sequence length="1875" mass="208014">MSPSSSDIVELKEVGQVHHLTVTLHRLVRDYPKSLGIVKEFIQNADDGMAQRVELILDRRVHFDSSLPPVLAPLSGPALLVYNDRPFRDPEDFDNIRKIGASSKLHEESKTGRFGLGFNASYNVTDYPCLLSRDRFIVFDPHERLQPSDSARSSGFGYKLNEALWNQRPGLLRPLEAGGLGPGKTFYNGTLFRLPLRTDQAPLSHICEEPFTEADCHTIFQQLEEQGDALLLFLKHVLHVSVDEISPEGERRRLLSIETVNAENVEAERHKFRTALEHHAKGASAEAVVAYRHDLRVIGPHRRTLASWMVVSGLYSGPELHHAVEDMRQFGDKALPWAGAAAQLVSTDTGALTVQPIAGKLYCSLPLAATSSGFPVHIHGFFDVNSSRDGLTVDPSLIGRAGARTRWNRALLKHGVARAYAELLAALVRSIPALPAEALYQLFPEFGQGTADVLRGLPGDLYALAAQEPVIRCVGEHAPWGRLDQLRPPPPEWENRLQAPLRAQGLPIPVPPLPSHLVAGFRDARVPITYLRPSDLRQRLSTKQDVNTPLDQAPEPALRQREWVLSLLEFCREKRSNEKELVGLPLAILADGRLHTFGINLFFLAEPEERELLPVPHWFIEADFQEKAKLEASNPARLETLSPAVLIRNLKQASLVPNEEWLTHLYDYLVRKVAVLQPQALQPLKELALVPDATGHLHPGGGVETPLLLTEEQQQDTRLRHALEAFGIPVVGGSPQVLQAIRMFVQAYPRQLIRNLSGPTLTEALYLRRETWTRSLPRYDPALYDVILGVLSDRESLQQLTPQHHVLLRQLPLFPTREHHLVRLDTPFVYLPADQDPPPTASEVVLLRADPSWRALLSDLEVERLSHDKLIVKILLPSYAQLSAPHQLEALMWIRDNLELAHKRAEQASPERAADLKRALRAARLVRGNDGELHCASTLYHPREPLITNVLGATAIVPDICGTYRDTSEDWIAFFTRLGMEAAPKPQDLIAHIDRLMVQASSSGVQGSLDSLRPVYEYLDKRWTTLERAVVQDESTANVPLARALARRRWLPAQHSQEALSRYACALMQEDCLYAPRELYLPSQGHLMASQGPIALFREPCPEFRRALEMPDTVPLSVAMAHFDHLLARDADGTLDDIPDAALEGTLAELYTFFGRLMHRQVLGSSGSVQPAANELASLRAHYAERPCLWDPKRRRFWPPHHVFSTPVPFFKPYREHTRGDAYQDAGYTALGRRESPTEEDFLSFLEEVAASAQDEALPGAVSGQVLDVLRKLSLPLGPEGLSAASRARLQVLTQEGHLVPAAEVYRNDAPWYAEKLRPGTVHLVHSSVTVELLRAAKIHRLSEGIQERLATAPERSTNPGFITACARMANTLRSHEFIRGLRRLIQAAHDDCRPGDLQWLHVADIFPADRLDSQLLLAGRMVGYGPTDSYFDPPQRTLYLAQDNALHASTILAWALNHQLEENERLGDTTLALSAILDCEPSTIDSTLTRLKVPQLKEDEPSPTWEPPAAEELPADAPPVDDASVDALLDDEPLVDESPENRPSEDELPDFPTSPPANLPAVAGSGRPGRFLRVPPTAGAPSAPPFGSSGHASLRASPSPGVAAREASSQPNRTANAFSTPPPAPSGTPFIAPAPPRDSSPAPMDERPPTRPGHGHATGPRTGADSERMRRRAVTYVSFGSPATAGDGDNPSEAMEIGRAAQTRVVVHERAEEREPQEMPHEHPGYDIESRKGADLRFIEVKGMDGPWTEAGVALSTTQFETAQRHGEQYWLYVVEYARDDARFRIHPIQNPAGLVTEFRFDSGWKRLSSSATDSPDLRPNPGARVRLQDGTVCEILQVEGQEQLLLLHLRMANGTQLSMMYQPGQMEVLPEEE</sequence>
<dbReference type="SUPFAM" id="SSF55874">
    <property type="entry name" value="ATPase domain of HSP90 chaperone/DNA topoisomerase II/histidine kinase"/>
    <property type="match status" value="1"/>
</dbReference>
<proteinExistence type="predicted"/>
<protein>
    <submittedName>
        <fullName evidence="4">Uncharacterized protein</fullName>
    </submittedName>
</protein>
<evidence type="ECO:0000256" key="1">
    <source>
        <dbReference type="SAM" id="MobiDB-lite"/>
    </source>
</evidence>
<feature type="domain" description="Sacsin/Nov" evidence="3">
    <location>
        <begin position="19"/>
        <end position="250"/>
    </location>
</feature>
<gene>
    <name evidence="4" type="ordered locus">LILAB_08685</name>
</gene>
<dbReference type="NCBIfam" id="NF047352">
    <property type="entry name" value="P_loop_sacsin"/>
    <property type="match status" value="1"/>
</dbReference>
<feature type="compositionally biased region" description="Acidic residues" evidence="1">
    <location>
        <begin position="1529"/>
        <end position="1539"/>
    </location>
</feature>
<accession>F8CGT9</accession>
<name>F8CGT9_MYXFH</name>
<feature type="domain" description="Protein NO VEIN C-terminal" evidence="2">
    <location>
        <begin position="1706"/>
        <end position="1786"/>
    </location>
</feature>
<dbReference type="InterPro" id="IPR058210">
    <property type="entry name" value="SACS/Nov_dom"/>
</dbReference>
<feature type="compositionally biased region" description="Polar residues" evidence="1">
    <location>
        <begin position="1608"/>
        <end position="1620"/>
    </location>
</feature>
<dbReference type="eggNOG" id="COG3170">
    <property type="taxonomic scope" value="Bacteria"/>
</dbReference>
<dbReference type="InterPro" id="IPR024975">
    <property type="entry name" value="NOV_C"/>
</dbReference>
<evidence type="ECO:0000313" key="4">
    <source>
        <dbReference type="EMBL" id="AEI63648.1"/>
    </source>
</evidence>
<reference evidence="4 5" key="1">
    <citation type="journal article" date="2011" name="J. Bacteriol.">
        <title>Genome sequence of the halotolerant marine bacterium Myxococcus fulvus HW-1.</title>
        <authorList>
            <person name="Li Z.F."/>
            <person name="Li X."/>
            <person name="Liu H."/>
            <person name="Liu X."/>
            <person name="Han K."/>
            <person name="Wu Z.H."/>
            <person name="Hu W."/>
            <person name="Li F.F."/>
            <person name="Li Y.Z."/>
        </authorList>
    </citation>
    <scope>NUCLEOTIDE SEQUENCE [LARGE SCALE GENOMIC DNA]</scope>
    <source>
        <strain evidence="5">ATCC BAA-855 / HW-1</strain>
    </source>
</reference>
<dbReference type="Pfam" id="PF13020">
    <property type="entry name" value="NOV_C"/>
    <property type="match status" value="1"/>
</dbReference>
<feature type="compositionally biased region" description="Low complexity" evidence="1">
    <location>
        <begin position="1519"/>
        <end position="1528"/>
    </location>
</feature>